<sequence>MRSIKENILGNGHGPDIKWITLDSKQPLMPESVNIAVFGSKEARQIQGIDSFTPQGEETKGIKTKPPLKLSLDVLILFNLKDYESAFLCYVQVIGFLYNHNTFTMRYNGAEYSLSILPSQFLDRDEIDIWSAFHVPGIPILRYEIKYVLISGDIKVLPMVKSTAVDSTVSEDDILPVSVIYTIKEPIINELNSLIQNIEKIHQEWGVLGILEGMRKRKLIKHYNEVQKEIYSILTLHWGYIFLFSLINRVLTEQRNKIKESRGLDKEVLHGFIKSLEYVKTLFCKHIITGTSYVNVCSPFNDRISLLHHQEMTMTELSKSDMMIPSQYILKAWQMNDMMIKLKKTLVQIIDGQVFESESFWKQAGSKLIERLSWIEDRFSNKLKELQKVYSLQQRKEKIIYQIREFDKVSQETVKQVTALSENVKPTNDKEFEEIIYGSDKNLLGLLTHFIHKTISL</sequence>
<protein>
    <submittedName>
        <fullName evidence="1">Uncharacterized protein</fullName>
    </submittedName>
</protein>
<evidence type="ECO:0000313" key="2">
    <source>
        <dbReference type="Proteomes" id="UP001185092"/>
    </source>
</evidence>
<gene>
    <name evidence="1" type="ORF">HNQ88_003085</name>
</gene>
<dbReference type="RefSeq" id="WP_309939860.1">
    <property type="nucleotide sequence ID" value="NZ_AP025305.1"/>
</dbReference>
<dbReference type="AlphaFoldDB" id="A0AAE3XP52"/>
<dbReference type="Proteomes" id="UP001185092">
    <property type="component" value="Unassembled WGS sequence"/>
</dbReference>
<reference evidence="1" key="1">
    <citation type="submission" date="2023-07" db="EMBL/GenBank/DDBJ databases">
        <title>Genomic Encyclopedia of Type Strains, Phase IV (KMG-IV): sequencing the most valuable type-strain genomes for metagenomic binning, comparative biology and taxonomic classification.</title>
        <authorList>
            <person name="Goeker M."/>
        </authorList>
    </citation>
    <scope>NUCLEOTIDE SEQUENCE</scope>
    <source>
        <strain evidence="1">DSM 26174</strain>
    </source>
</reference>
<keyword evidence="2" id="KW-1185">Reference proteome</keyword>
<proteinExistence type="predicted"/>
<evidence type="ECO:0000313" key="1">
    <source>
        <dbReference type="EMBL" id="MDR6240037.1"/>
    </source>
</evidence>
<organism evidence="1 2">
    <name type="scientific">Aureibacter tunicatorum</name>
    <dbReference type="NCBI Taxonomy" id="866807"/>
    <lineage>
        <taxon>Bacteria</taxon>
        <taxon>Pseudomonadati</taxon>
        <taxon>Bacteroidota</taxon>
        <taxon>Cytophagia</taxon>
        <taxon>Cytophagales</taxon>
        <taxon>Persicobacteraceae</taxon>
        <taxon>Aureibacter</taxon>
    </lineage>
</organism>
<comment type="caution">
    <text evidence="1">The sequence shown here is derived from an EMBL/GenBank/DDBJ whole genome shotgun (WGS) entry which is preliminary data.</text>
</comment>
<accession>A0AAE3XP52</accession>
<name>A0AAE3XP52_9BACT</name>
<dbReference type="EMBL" id="JAVDQD010000003">
    <property type="protein sequence ID" value="MDR6240037.1"/>
    <property type="molecule type" value="Genomic_DNA"/>
</dbReference>